<evidence type="ECO:0000313" key="2">
    <source>
        <dbReference type="Proteomes" id="UP001501175"/>
    </source>
</evidence>
<dbReference type="Proteomes" id="UP001501175">
    <property type="component" value="Unassembled WGS sequence"/>
</dbReference>
<organism evidence="1 2">
    <name type="scientific">Nibrella saemangeumensis</name>
    <dbReference type="NCBI Taxonomy" id="1084526"/>
    <lineage>
        <taxon>Bacteria</taxon>
        <taxon>Pseudomonadati</taxon>
        <taxon>Bacteroidota</taxon>
        <taxon>Cytophagia</taxon>
        <taxon>Cytophagales</taxon>
        <taxon>Spirosomataceae</taxon>
        <taxon>Nibrella</taxon>
    </lineage>
</organism>
<comment type="caution">
    <text evidence="1">The sequence shown here is derived from an EMBL/GenBank/DDBJ whole genome shotgun (WGS) entry which is preliminary data.</text>
</comment>
<name>A0ABP8MM08_9BACT</name>
<accession>A0ABP8MM08</accession>
<evidence type="ECO:0000313" key="1">
    <source>
        <dbReference type="EMBL" id="GAA4452633.1"/>
    </source>
</evidence>
<gene>
    <name evidence="1" type="ORF">GCM10023189_16310</name>
</gene>
<proteinExistence type="predicted"/>
<dbReference type="EMBL" id="BAABHD010000022">
    <property type="protein sequence ID" value="GAA4452633.1"/>
    <property type="molecule type" value="Genomic_DNA"/>
</dbReference>
<dbReference type="RefSeq" id="WP_345242400.1">
    <property type="nucleotide sequence ID" value="NZ_BAABHD010000022.1"/>
</dbReference>
<protein>
    <submittedName>
        <fullName evidence="1">Uncharacterized protein</fullName>
    </submittedName>
</protein>
<keyword evidence="2" id="KW-1185">Reference proteome</keyword>
<reference evidence="2" key="1">
    <citation type="journal article" date="2019" name="Int. J. Syst. Evol. Microbiol.">
        <title>The Global Catalogue of Microorganisms (GCM) 10K type strain sequencing project: providing services to taxonomists for standard genome sequencing and annotation.</title>
        <authorList>
            <consortium name="The Broad Institute Genomics Platform"/>
            <consortium name="The Broad Institute Genome Sequencing Center for Infectious Disease"/>
            <person name="Wu L."/>
            <person name="Ma J."/>
        </authorList>
    </citation>
    <scope>NUCLEOTIDE SEQUENCE [LARGE SCALE GENOMIC DNA]</scope>
    <source>
        <strain evidence="2">JCM 17927</strain>
    </source>
</reference>
<sequence>MSSFAQYTVPLFFGLNEIDIPSGSTLVAIHIIQNDIEAEFKGPQTGSLEHKLFYVALGNEQIPAYLGVFRHLKSLFLQDKAYTAEVFEIFT</sequence>